<keyword evidence="2" id="KW-1185">Reference proteome</keyword>
<accession>A0ABZ1YKF1</accession>
<dbReference type="Proteomes" id="UP001432062">
    <property type="component" value="Chromosome"/>
</dbReference>
<evidence type="ECO:0000313" key="1">
    <source>
        <dbReference type="EMBL" id="WUV42775.1"/>
    </source>
</evidence>
<reference evidence="1" key="1">
    <citation type="submission" date="2022-10" db="EMBL/GenBank/DDBJ databases">
        <title>The complete genomes of actinobacterial strains from the NBC collection.</title>
        <authorList>
            <person name="Joergensen T.S."/>
            <person name="Alvarez Arevalo M."/>
            <person name="Sterndorff E.B."/>
            <person name="Faurdal D."/>
            <person name="Vuksanovic O."/>
            <person name="Mourched A.-S."/>
            <person name="Charusanti P."/>
            <person name="Shaw S."/>
            <person name="Blin K."/>
            <person name="Weber T."/>
        </authorList>
    </citation>
    <scope>NUCLEOTIDE SEQUENCE</scope>
    <source>
        <strain evidence="1">NBC_01482</strain>
    </source>
</reference>
<gene>
    <name evidence="1" type="ORF">OG563_26385</name>
</gene>
<evidence type="ECO:0000313" key="2">
    <source>
        <dbReference type="Proteomes" id="UP001432062"/>
    </source>
</evidence>
<dbReference type="RefSeq" id="WP_329405393.1">
    <property type="nucleotide sequence ID" value="NZ_CP109441.1"/>
</dbReference>
<dbReference type="Pfam" id="PF16945">
    <property type="entry name" value="Phage_r1t_holin"/>
    <property type="match status" value="1"/>
</dbReference>
<organism evidence="1 2">
    <name type="scientific">Nocardia vinacea</name>
    <dbReference type="NCBI Taxonomy" id="96468"/>
    <lineage>
        <taxon>Bacteria</taxon>
        <taxon>Bacillati</taxon>
        <taxon>Actinomycetota</taxon>
        <taxon>Actinomycetes</taxon>
        <taxon>Mycobacteriales</taxon>
        <taxon>Nocardiaceae</taxon>
        <taxon>Nocardia</taxon>
    </lineage>
</organism>
<dbReference type="InterPro" id="IPR020109">
    <property type="entry name" value="Holin_r1t"/>
</dbReference>
<dbReference type="EMBL" id="CP109441">
    <property type="protein sequence ID" value="WUV42775.1"/>
    <property type="molecule type" value="Genomic_DNA"/>
</dbReference>
<protein>
    <submittedName>
        <fullName evidence="1">Holin</fullName>
    </submittedName>
</protein>
<sequence>MADFFSRAGVVDAGKRAVRTFAQTLAGSLVVVTSGVFDIDWKAAAVTAGLAALISLLHNISGDLVTSKTGE</sequence>
<name>A0ABZ1YKF1_9NOCA</name>
<proteinExistence type="predicted"/>